<comment type="subunit">
    <text evidence="3">Homodimer.</text>
</comment>
<evidence type="ECO:0000256" key="6">
    <source>
        <dbReference type="ARBA" id="ARBA00022898"/>
    </source>
</evidence>
<evidence type="ECO:0000313" key="8">
    <source>
        <dbReference type="EMBL" id="GGI71617.1"/>
    </source>
</evidence>
<comment type="cofactor">
    <cofactor evidence="1">
        <name>pyridoxal 5'-phosphate</name>
        <dbReference type="ChEBI" id="CHEBI:597326"/>
    </cofactor>
</comment>
<comment type="similarity">
    <text evidence="2">Belongs to the class-I pyridoxal-phosphate-dependent aminotransferase family.</text>
</comment>
<dbReference type="Gene3D" id="3.40.640.10">
    <property type="entry name" value="Type I PLP-dependent aspartate aminotransferase-like (Major domain)"/>
    <property type="match status" value="1"/>
</dbReference>
<reference evidence="10" key="3">
    <citation type="journal article" date="2019" name="Int. J. Syst. Evol. Microbiol.">
        <title>The Global Catalogue of Microorganisms (GCM) 10K type strain sequencing project: providing services to taxonomists for standard genome sequencing and annotation.</title>
        <authorList>
            <consortium name="The Broad Institute Genomics Platform"/>
            <consortium name="The Broad Institute Genome Sequencing Center for Infectious Disease"/>
            <person name="Wu L."/>
            <person name="Ma J."/>
        </authorList>
    </citation>
    <scope>NUCLEOTIDE SEQUENCE [LARGE SCALE GENOMIC DNA]</scope>
    <source>
        <strain evidence="10">CGMCC 1.8884</strain>
    </source>
</reference>
<reference evidence="8" key="2">
    <citation type="journal article" date="2014" name="Int. J. Syst. Evol. Microbiol.">
        <title>Complete genome sequence of Corynebacterium casei LMG S-19264T (=DSM 44701T), isolated from a smear-ripened cheese.</title>
        <authorList>
            <consortium name="US DOE Joint Genome Institute (JGI-PGF)"/>
            <person name="Walter F."/>
            <person name="Albersmeier A."/>
            <person name="Kalinowski J."/>
            <person name="Ruckert C."/>
        </authorList>
    </citation>
    <scope>NUCLEOTIDE SEQUENCE</scope>
    <source>
        <strain evidence="8">CGMCC 1.8885</strain>
    </source>
</reference>
<evidence type="ECO:0000256" key="5">
    <source>
        <dbReference type="ARBA" id="ARBA00022679"/>
    </source>
</evidence>
<dbReference type="FunFam" id="3.40.640.10:FF:000053">
    <property type="entry name" value="Aminotransferase, class I"/>
    <property type="match status" value="1"/>
</dbReference>
<evidence type="ECO:0000256" key="2">
    <source>
        <dbReference type="ARBA" id="ARBA00007441"/>
    </source>
</evidence>
<dbReference type="GeneID" id="59164105"/>
<evidence type="ECO:0000256" key="4">
    <source>
        <dbReference type="ARBA" id="ARBA00022576"/>
    </source>
</evidence>
<evidence type="ECO:0000256" key="3">
    <source>
        <dbReference type="ARBA" id="ARBA00011738"/>
    </source>
</evidence>
<evidence type="ECO:0000313" key="10">
    <source>
        <dbReference type="Proteomes" id="UP000630135"/>
    </source>
</evidence>
<evidence type="ECO:0000313" key="9">
    <source>
        <dbReference type="EMBL" id="GGP28395.1"/>
    </source>
</evidence>
<dbReference type="GO" id="GO:0047536">
    <property type="term" value="F:2-aminoadipate transaminase activity"/>
    <property type="evidence" value="ECO:0007669"/>
    <property type="project" value="TreeGrafter"/>
</dbReference>
<dbReference type="InterPro" id="IPR004839">
    <property type="entry name" value="Aminotransferase_I/II_large"/>
</dbReference>
<reference evidence="9" key="1">
    <citation type="journal article" date="2014" name="Int. J. Syst. Evol. Microbiol.">
        <title>Complete genome of a new Firmicutes species belonging to the dominant human colonic microbiota ('Ruminococcus bicirculans') reveals two chromosomes and a selective capacity to utilize plant glucans.</title>
        <authorList>
            <consortium name="NISC Comparative Sequencing Program"/>
            <person name="Wegmann U."/>
            <person name="Louis P."/>
            <person name="Goesmann A."/>
            <person name="Henrissat B."/>
            <person name="Duncan S.H."/>
            <person name="Flint H.J."/>
        </authorList>
    </citation>
    <scope>NUCLEOTIDE SEQUENCE</scope>
    <source>
        <strain evidence="9">CGMCC 1.8884</strain>
    </source>
</reference>
<dbReference type="Proteomes" id="UP000652720">
    <property type="component" value="Unassembled WGS sequence"/>
</dbReference>
<keyword evidence="5" id="KW-0808">Transferase</keyword>
<dbReference type="EMBL" id="BMMA01000001">
    <property type="protein sequence ID" value="GGI71617.1"/>
    <property type="molecule type" value="Genomic_DNA"/>
</dbReference>
<keyword evidence="4 8" id="KW-0032">Aminotransferase</keyword>
<dbReference type="InterPro" id="IPR015421">
    <property type="entry name" value="PyrdxlP-dep_Trfase_major"/>
</dbReference>
<protein>
    <submittedName>
        <fullName evidence="8">Aminotransferase</fullName>
    </submittedName>
</protein>
<dbReference type="PANTHER" id="PTHR42858">
    <property type="entry name" value="AMINOTRANSFERASE"/>
    <property type="match status" value="1"/>
</dbReference>
<dbReference type="CDD" id="cd00609">
    <property type="entry name" value="AAT_like"/>
    <property type="match status" value="1"/>
</dbReference>
<dbReference type="RefSeq" id="WP_225983478.1">
    <property type="nucleotide sequence ID" value="NZ_BMLZ01000001.1"/>
</dbReference>
<proteinExistence type="inferred from homology"/>
<dbReference type="SUPFAM" id="SSF53383">
    <property type="entry name" value="PLP-dependent transferases"/>
    <property type="match status" value="1"/>
</dbReference>
<comment type="caution">
    <text evidence="8">The sequence shown here is derived from an EMBL/GenBank/DDBJ whole genome shotgun (WGS) entry which is preliminary data.</text>
</comment>
<accession>A0AAV4K038</accession>
<dbReference type="Gene3D" id="3.90.1150.10">
    <property type="entry name" value="Aspartate Aminotransferase, domain 1"/>
    <property type="match status" value="1"/>
</dbReference>
<evidence type="ECO:0000313" key="11">
    <source>
        <dbReference type="Proteomes" id="UP000652720"/>
    </source>
</evidence>
<dbReference type="Proteomes" id="UP000630135">
    <property type="component" value="Unassembled WGS sequence"/>
</dbReference>
<dbReference type="EMBL" id="BMLZ01000001">
    <property type="protein sequence ID" value="GGP28395.1"/>
    <property type="molecule type" value="Genomic_DNA"/>
</dbReference>
<keyword evidence="6" id="KW-0663">Pyridoxal phosphate</keyword>
<dbReference type="InterPro" id="IPR015424">
    <property type="entry name" value="PyrdxlP-dep_Trfase"/>
</dbReference>
<name>A0AAV4K038_9DEIO</name>
<dbReference type="GO" id="GO:0030170">
    <property type="term" value="F:pyridoxal phosphate binding"/>
    <property type="evidence" value="ECO:0007669"/>
    <property type="project" value="InterPro"/>
</dbReference>
<dbReference type="AlphaFoldDB" id="A0AAV4K038"/>
<dbReference type="InterPro" id="IPR015422">
    <property type="entry name" value="PyrdxlP-dep_Trfase_small"/>
</dbReference>
<dbReference type="Pfam" id="PF00155">
    <property type="entry name" value="Aminotran_1_2"/>
    <property type="match status" value="1"/>
</dbReference>
<dbReference type="PANTHER" id="PTHR42858:SF1">
    <property type="entry name" value="LD15494P"/>
    <property type="match status" value="1"/>
</dbReference>
<feature type="domain" description="Aminotransferase class I/classII large" evidence="7">
    <location>
        <begin position="14"/>
        <end position="370"/>
    </location>
</feature>
<evidence type="ECO:0000256" key="1">
    <source>
        <dbReference type="ARBA" id="ARBA00001933"/>
    </source>
</evidence>
<sequence length="378" mass="41242">MSMLKTAQTSLTEGVINLAVGHPSLHMLPLREMERAAAHRFAQGSAEFLQYGAEWGDGFLRTELAAYLTREYGFAVRPEQTFISGGTSQAINLCCAMLTQPGDTVIVEDPTYFFAFGMFRDHGLNIVTVPVDEHGLDVDALEALVAQHRPRLVYTIPVHQNPSGVTLTQERREKLVGLAQENGFYVLADEVYQLLTFEGAPPQSFAAWVDTGHVLSLGSFSKILAPGSRLGWINAREDVLDRLAHNGAVVSGGGYSPLGSGLIRSMLELGTLPEYVAGLRDTYRRRSAALADALDDLRPLGVDFARPAGGYFIWATLPTQAAPLLPLALEGGVRFQPGTLFSPHETQPDRARLCFAFYEEAELREGVRRLGEVLPGAK</sequence>
<organism evidence="8 11">
    <name type="scientific">Deinococcus wulumuqiensis</name>
    <dbReference type="NCBI Taxonomy" id="980427"/>
    <lineage>
        <taxon>Bacteria</taxon>
        <taxon>Thermotogati</taxon>
        <taxon>Deinococcota</taxon>
        <taxon>Deinococci</taxon>
        <taxon>Deinococcales</taxon>
        <taxon>Deinococcaceae</taxon>
        <taxon>Deinococcus</taxon>
    </lineage>
</organism>
<reference evidence="8" key="4">
    <citation type="submission" date="2023-08" db="EMBL/GenBank/DDBJ databases">
        <authorList>
            <person name="Sun Q."/>
            <person name="Zhou Y."/>
        </authorList>
    </citation>
    <scope>NUCLEOTIDE SEQUENCE</scope>
    <source>
        <strain evidence="9">CGMCC 1.8884</strain>
        <strain evidence="8">CGMCC 1.8885</strain>
    </source>
</reference>
<evidence type="ECO:0000259" key="7">
    <source>
        <dbReference type="Pfam" id="PF00155"/>
    </source>
</evidence>
<keyword evidence="10" id="KW-1185">Reference proteome</keyword>
<gene>
    <name evidence="9" type="ORF">GCM10008021_00460</name>
    <name evidence="8" type="ORF">GCM10010914_02130</name>
</gene>